<sequence length="585" mass="66951">MFIEYSRLPGFESINASFSRGMLRLAKFTNFATNEEKLEYLKLLAGPNKHVQRISVKDFKENPDEINYIFIMLISILQMEECLTVLVQCPTVYWIRFGWPGKQAVSTVNSANQTLASAFHAIFTPYFSIMKKVMAKIKDNMLLFAQPYANSNNLFIKHFHDLIFKNSKEEAASDTILYLRNNVNIPNVFFSNRKAVFHGDRVKIGKFDGQFLSFSFKRKVSWSKLDSVDSFEITAVNYRVLVNWEKTPRKIFLPLNSDTSNLRYISKTTLNGEEGNLIKAKTGKPLHKDENACTNESPSIEFPVTTSAKTEYLLKSDFSLQRINKSRDPTLQELMLNKAHLSREDTFYAENMSKRKHCSSDAVAHVNKCDSVPMLVQKKHTTDLPLSVIEPLNPSATSNREVVLGETKYQPSVKTKNEASGAEKIVSRRRANWISSNPAPDPYRKASMSKSIFCPSFKDVSEIAPSKRIKSASPNYTPDLEQSPRSLIIKSKSKPFQKHNISLSTCGRFRNKLTKGAFKIKSCYHNLDADVHRNKGNNLLQKRLILQDKTRKKFEQFRNDLQRVSQALRAARKSWEEHGSHNPIY</sequence>
<accession>A0A6C1EGH4</accession>
<dbReference type="Proteomes" id="UP000501346">
    <property type="component" value="Chromosome SeXV-SeVIII"/>
</dbReference>
<dbReference type="EMBL" id="CP049012">
    <property type="protein sequence ID" value="QID87971.1"/>
    <property type="molecule type" value="Genomic_DNA"/>
</dbReference>
<keyword evidence="2" id="KW-1185">Reference proteome</keyword>
<organism evidence="1 2">
    <name type="scientific">Saccharomyces pastorianus</name>
    <name type="common">Lager yeast</name>
    <name type="synonym">Saccharomyces cerevisiae x Saccharomyces eubayanus</name>
    <dbReference type="NCBI Taxonomy" id="27292"/>
    <lineage>
        <taxon>Eukaryota</taxon>
        <taxon>Fungi</taxon>
        <taxon>Dikarya</taxon>
        <taxon>Ascomycota</taxon>
        <taxon>Saccharomycotina</taxon>
        <taxon>Saccharomycetes</taxon>
        <taxon>Saccharomycetales</taxon>
        <taxon>Saccharomycetaceae</taxon>
        <taxon>Saccharomyces</taxon>
    </lineage>
</organism>
<name>A0A6C1EGH4_SACPS</name>
<evidence type="ECO:0000313" key="1">
    <source>
        <dbReference type="EMBL" id="QID87971.1"/>
    </source>
</evidence>
<dbReference type="AlphaFoldDB" id="A0A6C1EGH4"/>
<evidence type="ECO:0000313" key="2">
    <source>
        <dbReference type="Proteomes" id="UP000501346"/>
    </source>
</evidence>
<gene>
    <name evidence="1" type="ORF">GRS66_010670</name>
</gene>
<dbReference type="OrthoDB" id="4055616at2759"/>
<reference evidence="1 2" key="1">
    <citation type="journal article" date="2019" name="BMC Genomics">
        <title>Chromosome level assembly and comparative genome analysis confirm lager-brewing yeasts originated from a single hybridization.</title>
        <authorList>
            <person name="Salazar A.N."/>
            <person name="Gorter de Vries A.R."/>
            <person name="van den Broek M."/>
            <person name="Brouwers N."/>
            <person name="de la Torre Cortes P."/>
            <person name="Kuijpers N.G.A."/>
            <person name="Daran J.G."/>
            <person name="Abeel T."/>
        </authorList>
    </citation>
    <scope>NUCLEOTIDE SEQUENCE [LARGE SCALE GENOMIC DNA]</scope>
    <source>
        <strain evidence="1 2">CBS 1483</strain>
    </source>
</reference>
<protein>
    <submittedName>
        <fullName evidence="1">Uncharacterized protein</fullName>
    </submittedName>
</protein>
<proteinExistence type="predicted"/>